<dbReference type="InterPro" id="IPR011712">
    <property type="entry name" value="Sig_transdc_His_kin_sub3_dim/P"/>
</dbReference>
<dbReference type="InterPro" id="IPR000700">
    <property type="entry name" value="PAS-assoc_C"/>
</dbReference>
<keyword evidence="5" id="KW-0812">Transmembrane</keyword>
<gene>
    <name evidence="8" type="ORF">G9Q37_14950</name>
</gene>
<dbReference type="GO" id="GO:0016020">
    <property type="term" value="C:membrane"/>
    <property type="evidence" value="ECO:0007669"/>
    <property type="project" value="InterPro"/>
</dbReference>
<dbReference type="Gene3D" id="3.30.450.20">
    <property type="entry name" value="PAS domain"/>
    <property type="match status" value="3"/>
</dbReference>
<protein>
    <submittedName>
        <fullName evidence="8">PAS domain S-box protein</fullName>
    </submittedName>
</protein>
<evidence type="ECO:0000313" key="9">
    <source>
        <dbReference type="Proteomes" id="UP000503162"/>
    </source>
</evidence>
<dbReference type="InterPro" id="IPR001610">
    <property type="entry name" value="PAC"/>
</dbReference>
<dbReference type="KEGG" id="hcz:G9Q37_14950"/>
<keyword evidence="4" id="KW-0175">Coiled coil</keyword>
<keyword evidence="3" id="KW-0902">Two-component regulatory system</keyword>
<dbReference type="NCBIfam" id="TIGR00229">
    <property type="entry name" value="sensory_box"/>
    <property type="match status" value="2"/>
</dbReference>
<keyword evidence="9" id="KW-1185">Reference proteome</keyword>
<dbReference type="GO" id="GO:0006355">
    <property type="term" value="P:regulation of DNA-templated transcription"/>
    <property type="evidence" value="ECO:0007669"/>
    <property type="project" value="InterPro"/>
</dbReference>
<dbReference type="SMART" id="SM00091">
    <property type="entry name" value="PAS"/>
    <property type="match status" value="2"/>
</dbReference>
<keyword evidence="5" id="KW-1133">Transmembrane helix</keyword>
<proteinExistence type="predicted"/>
<feature type="transmembrane region" description="Helical" evidence="5">
    <location>
        <begin position="12"/>
        <end position="32"/>
    </location>
</feature>
<evidence type="ECO:0000259" key="6">
    <source>
        <dbReference type="PROSITE" id="PS50112"/>
    </source>
</evidence>
<evidence type="ECO:0000313" key="8">
    <source>
        <dbReference type="EMBL" id="QIM53360.1"/>
    </source>
</evidence>
<dbReference type="Proteomes" id="UP000503162">
    <property type="component" value="Chromosome"/>
</dbReference>
<dbReference type="PANTHER" id="PTHR24421">
    <property type="entry name" value="NITRATE/NITRITE SENSOR PROTEIN NARX-RELATED"/>
    <property type="match status" value="1"/>
</dbReference>
<dbReference type="Gene3D" id="1.20.5.1930">
    <property type="match status" value="1"/>
</dbReference>
<evidence type="ECO:0000256" key="2">
    <source>
        <dbReference type="ARBA" id="ARBA00022777"/>
    </source>
</evidence>
<dbReference type="InterPro" id="IPR035965">
    <property type="entry name" value="PAS-like_dom_sf"/>
</dbReference>
<dbReference type="SMART" id="SM00387">
    <property type="entry name" value="HATPase_c"/>
    <property type="match status" value="1"/>
</dbReference>
<dbReference type="Pfam" id="PF02518">
    <property type="entry name" value="HATPase_c"/>
    <property type="match status" value="1"/>
</dbReference>
<dbReference type="EMBL" id="CP049989">
    <property type="protein sequence ID" value="QIM53360.1"/>
    <property type="molecule type" value="Genomic_DNA"/>
</dbReference>
<evidence type="ECO:0000256" key="3">
    <source>
        <dbReference type="ARBA" id="ARBA00023012"/>
    </source>
</evidence>
<evidence type="ECO:0000256" key="1">
    <source>
        <dbReference type="ARBA" id="ARBA00022679"/>
    </source>
</evidence>
<dbReference type="CDD" id="cd00130">
    <property type="entry name" value="PAS"/>
    <property type="match status" value="2"/>
</dbReference>
<dbReference type="InterPro" id="IPR000014">
    <property type="entry name" value="PAS"/>
</dbReference>
<reference evidence="8 9" key="1">
    <citation type="submission" date="2020-03" db="EMBL/GenBank/DDBJ databases">
        <title>Hydrogenophaga sp. nov. isolated from cyanobacterial mat.</title>
        <authorList>
            <person name="Thorat V."/>
            <person name="Kirdat K."/>
            <person name="Tiwarekar B."/>
            <person name="Costa E.D."/>
            <person name="Yadav A."/>
        </authorList>
    </citation>
    <scope>NUCLEOTIDE SEQUENCE [LARGE SCALE GENOMIC DNA]</scope>
    <source>
        <strain evidence="8 9">BA0156</strain>
    </source>
</reference>
<dbReference type="PROSITE" id="PS50112">
    <property type="entry name" value="PAS"/>
    <property type="match status" value="2"/>
</dbReference>
<dbReference type="PROSITE" id="PS50113">
    <property type="entry name" value="PAC"/>
    <property type="match status" value="1"/>
</dbReference>
<keyword evidence="1" id="KW-0808">Transferase</keyword>
<keyword evidence="2" id="KW-0418">Kinase</keyword>
<dbReference type="RefSeq" id="WP_166228351.1">
    <property type="nucleotide sequence ID" value="NZ_CP049989.1"/>
</dbReference>
<evidence type="ECO:0000259" key="7">
    <source>
        <dbReference type="PROSITE" id="PS50113"/>
    </source>
</evidence>
<evidence type="ECO:0000256" key="5">
    <source>
        <dbReference type="SAM" id="Phobius"/>
    </source>
</evidence>
<dbReference type="InterPro" id="IPR013767">
    <property type="entry name" value="PAS_fold"/>
</dbReference>
<dbReference type="Pfam" id="PF07730">
    <property type="entry name" value="HisKA_3"/>
    <property type="match status" value="1"/>
</dbReference>
<feature type="coiled-coil region" evidence="4">
    <location>
        <begin position="618"/>
        <end position="645"/>
    </location>
</feature>
<feature type="domain" description="PAC" evidence="7">
    <location>
        <begin position="447"/>
        <end position="499"/>
    </location>
</feature>
<dbReference type="InterPro" id="IPR050482">
    <property type="entry name" value="Sensor_HK_TwoCompSys"/>
</dbReference>
<organism evidence="8 9">
    <name type="scientific">Hydrogenophaga crocea</name>
    <dbReference type="NCBI Taxonomy" id="2716225"/>
    <lineage>
        <taxon>Bacteria</taxon>
        <taxon>Pseudomonadati</taxon>
        <taxon>Pseudomonadota</taxon>
        <taxon>Betaproteobacteria</taxon>
        <taxon>Burkholderiales</taxon>
        <taxon>Comamonadaceae</taxon>
        <taxon>Hydrogenophaga</taxon>
    </lineage>
</organism>
<sequence length="868" mass="95429">MAEHRKRSVQIWLPLLPAAVAVLLLALVVWLVERIIGQELERRAGQRVEQVAEAFADQIARALARRGAELELVAGMPALGMGLDVWQQHLGRLRHSSPAYVWIGATDLRGTVVAASDSLLLGSNIAQRPVFTEGLRGPWFGSLHAPVALVAPLQARSMRVPDELADIAMPYPDASGGTGGVLAAHLDAAFFDALRERTLGAPETQRGLQLELTDLEGKLLLGQRAPVSDASRSTLYNSAEGLPTVLEGENDGRVMLVRVGVKAFDAGLRSDWQVVAWQPLDQVLAPVRELELSILWTGGLTALILSVAGFWLSRRLARPYSELLDAVAERLDGESANAPGAVLRTITEQMRRLPRSGTGTRSELALAQLLHDASRLQAMLANLPAPVYLVDKDYRVLFWNRACERVFGWSAAEAEGRHVDEIFRDKDPNSRVRQDLRALMAVRNEPQTFQGHLVLRDGTEVWGDWWLSKVFGVDGEPLGILVQVRDLTAEHQGAERLREQGEVLAAVINAASDAVISVDMDGRINLFNPAAARIFGRSADEMLGQPLDALLPREHRGGHLGLMRRFGESSATTRPMGFGRVKGLRPDGTEIELEASISQVTVRGEKRLTAILRDVSERVRAEQALSRYQVELSELTQRLLHQEQVTTRELAQTLHDQLGQTLGAIRLSFDSVCNQLRDIALPQRAQDRLRTVNTQIDQAIVEVRQALVKLRPPLLEKAGLIAALDNEIRQRVAEADPVRLELTHDPHIAEQRWPEDVEYAAFMVAREAVVNAIEHARGTQIRVRVSGDADRLRLDIGDDGVGLPPELAEGRPGHLGMVGMRERALAIGARLQARARREGGTLITLLWTARPDSGFGALDSVRDNLLPG</sequence>
<dbReference type="InterPro" id="IPR003594">
    <property type="entry name" value="HATPase_dom"/>
</dbReference>
<accession>A0A6G8IK46</accession>
<dbReference type="SUPFAM" id="SSF55874">
    <property type="entry name" value="ATPase domain of HSP90 chaperone/DNA topoisomerase II/histidine kinase"/>
    <property type="match status" value="1"/>
</dbReference>
<dbReference type="GO" id="GO:0000155">
    <property type="term" value="F:phosphorelay sensor kinase activity"/>
    <property type="evidence" value="ECO:0007669"/>
    <property type="project" value="InterPro"/>
</dbReference>
<dbReference type="CDD" id="cd16917">
    <property type="entry name" value="HATPase_UhpB-NarQ-NarX-like"/>
    <property type="match status" value="1"/>
</dbReference>
<evidence type="ECO:0000256" key="4">
    <source>
        <dbReference type="SAM" id="Coils"/>
    </source>
</evidence>
<dbReference type="SMART" id="SM00086">
    <property type="entry name" value="PAC"/>
    <property type="match status" value="2"/>
</dbReference>
<dbReference type="GO" id="GO:0046983">
    <property type="term" value="F:protein dimerization activity"/>
    <property type="evidence" value="ECO:0007669"/>
    <property type="project" value="InterPro"/>
</dbReference>
<feature type="domain" description="PAS" evidence="6">
    <location>
        <begin position="500"/>
        <end position="555"/>
    </location>
</feature>
<feature type="domain" description="PAS" evidence="6">
    <location>
        <begin position="372"/>
        <end position="427"/>
    </location>
</feature>
<feature type="transmembrane region" description="Helical" evidence="5">
    <location>
        <begin position="294"/>
        <end position="312"/>
    </location>
</feature>
<keyword evidence="5" id="KW-0472">Membrane</keyword>
<dbReference type="AlphaFoldDB" id="A0A6G8IK46"/>
<dbReference type="Pfam" id="PF00989">
    <property type="entry name" value="PAS"/>
    <property type="match status" value="2"/>
</dbReference>
<dbReference type="Gene3D" id="3.30.565.10">
    <property type="entry name" value="Histidine kinase-like ATPase, C-terminal domain"/>
    <property type="match status" value="1"/>
</dbReference>
<name>A0A6G8IK46_9BURK</name>
<dbReference type="InterPro" id="IPR036890">
    <property type="entry name" value="HATPase_C_sf"/>
</dbReference>
<dbReference type="SUPFAM" id="SSF55785">
    <property type="entry name" value="PYP-like sensor domain (PAS domain)"/>
    <property type="match status" value="2"/>
</dbReference>